<dbReference type="InterPro" id="IPR000014">
    <property type="entry name" value="PAS"/>
</dbReference>
<gene>
    <name evidence="10" type="ORF">GCM10009104_26830</name>
</gene>
<dbReference type="CDD" id="cd00130">
    <property type="entry name" value="PAS"/>
    <property type="match status" value="1"/>
</dbReference>
<dbReference type="Pfam" id="PF00990">
    <property type="entry name" value="GGDEF"/>
    <property type="match status" value="1"/>
</dbReference>
<dbReference type="InterPro" id="IPR013767">
    <property type="entry name" value="PAS_fold"/>
</dbReference>
<evidence type="ECO:0008006" key="12">
    <source>
        <dbReference type="Google" id="ProtNLM"/>
    </source>
</evidence>
<dbReference type="SMART" id="SM00267">
    <property type="entry name" value="GGDEF"/>
    <property type="match status" value="1"/>
</dbReference>
<dbReference type="Pfam" id="PF00989">
    <property type="entry name" value="PAS"/>
    <property type="match status" value="1"/>
</dbReference>
<dbReference type="SMART" id="SM00091">
    <property type="entry name" value="PAS"/>
    <property type="match status" value="1"/>
</dbReference>
<accession>A0ABN1I8F1</accession>
<dbReference type="PROSITE" id="PS50112">
    <property type="entry name" value="PAS"/>
    <property type="match status" value="1"/>
</dbReference>
<evidence type="ECO:0000256" key="6">
    <source>
        <dbReference type="ARBA" id="ARBA00022840"/>
    </source>
</evidence>
<evidence type="ECO:0000256" key="5">
    <source>
        <dbReference type="ARBA" id="ARBA00022777"/>
    </source>
</evidence>
<dbReference type="InterPro" id="IPR052155">
    <property type="entry name" value="Biofilm_reg_signaling"/>
</dbReference>
<dbReference type="PROSITE" id="PS50887">
    <property type="entry name" value="GGDEF"/>
    <property type="match status" value="1"/>
</dbReference>
<dbReference type="PANTHER" id="PTHR44757">
    <property type="entry name" value="DIGUANYLATE CYCLASE DGCP"/>
    <property type="match status" value="1"/>
</dbReference>
<dbReference type="CDD" id="cd18773">
    <property type="entry name" value="PDC1_HK_sensor"/>
    <property type="match status" value="1"/>
</dbReference>
<dbReference type="EMBL" id="BAAAET010000003">
    <property type="protein sequence ID" value="GAA0697240.1"/>
    <property type="molecule type" value="Genomic_DNA"/>
</dbReference>
<comment type="subcellular location">
    <subcellularLocation>
        <location evidence="1">Membrane</location>
    </subcellularLocation>
</comment>
<dbReference type="Gene3D" id="3.30.70.270">
    <property type="match status" value="1"/>
</dbReference>
<keyword evidence="4" id="KW-0547">Nucleotide-binding</keyword>
<evidence type="ECO:0000313" key="11">
    <source>
        <dbReference type="Proteomes" id="UP001499915"/>
    </source>
</evidence>
<dbReference type="Gene3D" id="3.30.450.20">
    <property type="entry name" value="PAS domain"/>
    <property type="match status" value="3"/>
</dbReference>
<dbReference type="Proteomes" id="UP001499915">
    <property type="component" value="Unassembled WGS sequence"/>
</dbReference>
<dbReference type="InterPro" id="IPR035965">
    <property type="entry name" value="PAS-like_dom_sf"/>
</dbReference>
<proteinExistence type="predicted"/>
<evidence type="ECO:0000256" key="2">
    <source>
        <dbReference type="ARBA" id="ARBA00022553"/>
    </source>
</evidence>
<evidence type="ECO:0000256" key="4">
    <source>
        <dbReference type="ARBA" id="ARBA00022741"/>
    </source>
</evidence>
<dbReference type="SUPFAM" id="SSF55785">
    <property type="entry name" value="PYP-like sensor domain (PAS domain)"/>
    <property type="match status" value="1"/>
</dbReference>
<dbReference type="InterPro" id="IPR029151">
    <property type="entry name" value="Sensor-like_sf"/>
</dbReference>
<dbReference type="InterPro" id="IPR000160">
    <property type="entry name" value="GGDEF_dom"/>
</dbReference>
<protein>
    <recommendedName>
        <fullName evidence="12">PAS domain S-box-containing protein/diguanylate cyclase (GGDEF) domain-containing protein</fullName>
    </recommendedName>
</protein>
<dbReference type="SUPFAM" id="SSF103190">
    <property type="entry name" value="Sensory domain-like"/>
    <property type="match status" value="2"/>
</dbReference>
<evidence type="ECO:0000256" key="7">
    <source>
        <dbReference type="ARBA" id="ARBA00023012"/>
    </source>
</evidence>
<evidence type="ECO:0000256" key="3">
    <source>
        <dbReference type="ARBA" id="ARBA00022679"/>
    </source>
</evidence>
<dbReference type="PANTHER" id="PTHR44757:SF2">
    <property type="entry name" value="BIOFILM ARCHITECTURE MAINTENANCE PROTEIN MBAA"/>
    <property type="match status" value="1"/>
</dbReference>
<feature type="domain" description="PAS" evidence="8">
    <location>
        <begin position="330"/>
        <end position="382"/>
    </location>
</feature>
<comment type="caution">
    <text evidence="10">The sequence shown here is derived from an EMBL/GenBank/DDBJ whole genome shotgun (WGS) entry which is preliminary data.</text>
</comment>
<dbReference type="InterPro" id="IPR043128">
    <property type="entry name" value="Rev_trsase/Diguanyl_cyclase"/>
</dbReference>
<dbReference type="InterPro" id="IPR048760">
    <property type="entry name" value="VP0354-like_sensor_dom"/>
</dbReference>
<keyword evidence="3" id="KW-0808">Transferase</keyword>
<feature type="domain" description="GGDEF" evidence="9">
    <location>
        <begin position="488"/>
        <end position="620"/>
    </location>
</feature>
<dbReference type="InterPro" id="IPR029787">
    <property type="entry name" value="Nucleotide_cyclase"/>
</dbReference>
<keyword evidence="7" id="KW-0902">Two-component regulatory system</keyword>
<evidence type="ECO:0000256" key="1">
    <source>
        <dbReference type="ARBA" id="ARBA00004370"/>
    </source>
</evidence>
<dbReference type="SUPFAM" id="SSF55073">
    <property type="entry name" value="Nucleotide cyclase"/>
    <property type="match status" value="1"/>
</dbReference>
<keyword evidence="6" id="KW-0067">ATP-binding</keyword>
<evidence type="ECO:0000259" key="9">
    <source>
        <dbReference type="PROSITE" id="PS50887"/>
    </source>
</evidence>
<evidence type="ECO:0000313" key="10">
    <source>
        <dbReference type="EMBL" id="GAA0697240.1"/>
    </source>
</evidence>
<name>A0ABN1I8F1_9GAMM</name>
<dbReference type="NCBIfam" id="TIGR00254">
    <property type="entry name" value="GGDEF"/>
    <property type="match status" value="1"/>
</dbReference>
<reference evidence="10 11" key="1">
    <citation type="journal article" date="2019" name="Int. J. Syst. Evol. Microbiol.">
        <title>The Global Catalogue of Microorganisms (GCM) 10K type strain sequencing project: providing services to taxonomists for standard genome sequencing and annotation.</title>
        <authorList>
            <consortium name="The Broad Institute Genomics Platform"/>
            <consortium name="The Broad Institute Genome Sequencing Center for Infectious Disease"/>
            <person name="Wu L."/>
            <person name="Ma J."/>
        </authorList>
    </citation>
    <scope>NUCLEOTIDE SEQUENCE [LARGE SCALE GENOMIC DNA]</scope>
    <source>
        <strain evidence="10 11">JCM 15134</strain>
    </source>
</reference>
<organism evidence="10 11">
    <name type="scientific">Marinobacterium maritimum</name>
    <dbReference type="NCBI Taxonomy" id="500162"/>
    <lineage>
        <taxon>Bacteria</taxon>
        <taxon>Pseudomonadati</taxon>
        <taxon>Pseudomonadota</taxon>
        <taxon>Gammaproteobacteria</taxon>
        <taxon>Oceanospirillales</taxon>
        <taxon>Oceanospirillaceae</taxon>
        <taxon>Marinobacterium</taxon>
    </lineage>
</organism>
<dbReference type="NCBIfam" id="TIGR00229">
    <property type="entry name" value="sensory_box"/>
    <property type="match status" value="1"/>
</dbReference>
<keyword evidence="5" id="KW-0418">Kinase</keyword>
<sequence>MAITLLVVLVALGLFRSLQQEEQLQQQQRDYYLAQLQHSISSTLTAVEQDVSRLTYSPLLQHFLEQPSELWLQLLQQSYLSLARLRPDYDQIRFIDRDGMEVIRINRLQGGDAYVVPGAQLQSKAHRYYVIEGLRLAQGELYLSPLDLNIEQNDVEVPYKPMLRISMPVYQRQQLQGLVVINYLGQQLLDNLQSALPERISPLLWNASGHWLHGGEGRDWQFMFTERTGLSVELPSQWQLAQQQTQGQLTAGNDCYVYQWVNHDSDHLKAPRWLLGFRDEGQGCTALQARYMKLGGQLLAAGLGGGLLLLWGGCRLRQRQWHMDQHIRHREHQLRLITDEVGSGLIMVDQQGCVRWMNPEAERLLGWTEAELLGQELHPVIHVTLSGQVLHAEACPTLEALRTGERQHAERDFFRTREGNILPVHTTVTPLLEESCEGGAVITFSDDSGHLEAENRLRHQAMTDELTGCLNRRATLQLLERLLASPDSQPGVVLFDIDHFKQVNDRYGHAAGDRVLSYYAQEIRELLRSGDGFGRIGGEEFLIVLDDIHMDSLLQLAERFRQRFDERRCPVDEHRLHVTASFGVAVRQPGESAHALMVRADTALYRAKEQGRNRVEWAPELERSA</sequence>
<keyword evidence="11" id="KW-1185">Reference proteome</keyword>
<keyword evidence="2" id="KW-0597">Phosphoprotein</keyword>
<evidence type="ECO:0000259" key="8">
    <source>
        <dbReference type="PROSITE" id="PS50112"/>
    </source>
</evidence>
<dbReference type="Pfam" id="PF21623">
    <property type="entry name" value="HK_sensor_dom_bact"/>
    <property type="match status" value="1"/>
</dbReference>
<dbReference type="CDD" id="cd01949">
    <property type="entry name" value="GGDEF"/>
    <property type="match status" value="1"/>
</dbReference>